<reference evidence="1" key="1">
    <citation type="submission" date="2019-08" db="EMBL/GenBank/DDBJ databases">
        <authorList>
            <person name="Kucharzyk K."/>
            <person name="Murdoch R.W."/>
            <person name="Higgins S."/>
            <person name="Loffler F."/>
        </authorList>
    </citation>
    <scope>NUCLEOTIDE SEQUENCE</scope>
</reference>
<dbReference type="EMBL" id="VSSQ01011403">
    <property type="protein sequence ID" value="MPM46758.1"/>
    <property type="molecule type" value="Genomic_DNA"/>
</dbReference>
<comment type="caution">
    <text evidence="1">The sequence shown here is derived from an EMBL/GenBank/DDBJ whole genome shotgun (WGS) entry which is preliminary data.</text>
</comment>
<sequence>MGNVQQNDERFDHAACHKQRDERGKNAGQLVQQILDKAVLAAFFFGLAGDCALCLDGVCDMHDVHADDDLVFTAAVDRTDDPIDFFYFFKVYFALVLKIDAQSGCAVCQKRNVIYSAN</sequence>
<dbReference type="AlphaFoldDB" id="A0A645A212"/>
<evidence type="ECO:0000313" key="1">
    <source>
        <dbReference type="EMBL" id="MPM46758.1"/>
    </source>
</evidence>
<organism evidence="1">
    <name type="scientific">bioreactor metagenome</name>
    <dbReference type="NCBI Taxonomy" id="1076179"/>
    <lineage>
        <taxon>unclassified sequences</taxon>
        <taxon>metagenomes</taxon>
        <taxon>ecological metagenomes</taxon>
    </lineage>
</organism>
<proteinExistence type="predicted"/>
<protein>
    <submittedName>
        <fullName evidence="1">Uncharacterized protein</fullName>
    </submittedName>
</protein>
<name>A0A645A212_9ZZZZ</name>
<accession>A0A645A212</accession>
<gene>
    <name evidence="1" type="ORF">SDC9_93464</name>
</gene>